<dbReference type="Gene3D" id="3.30.460.10">
    <property type="entry name" value="Beta Polymerase, domain 2"/>
    <property type="match status" value="1"/>
</dbReference>
<dbReference type="RefSeq" id="WP_103047976.1">
    <property type="nucleotide sequence ID" value="NZ_CP061172.1"/>
</dbReference>
<accession>A0A7H0YDH3</accession>
<dbReference type="Pfam" id="PF04229">
    <property type="entry name" value="GrpB"/>
    <property type="match status" value="1"/>
</dbReference>
<evidence type="ECO:0000313" key="1">
    <source>
        <dbReference type="EMBL" id="QNR69131.1"/>
    </source>
</evidence>
<evidence type="ECO:0000313" key="2">
    <source>
        <dbReference type="Proteomes" id="UP000516384"/>
    </source>
</evidence>
<dbReference type="AlphaFoldDB" id="A0A7H0YDH3"/>
<dbReference type="InterPro" id="IPR043519">
    <property type="entry name" value="NT_sf"/>
</dbReference>
<organism evidence="1 2">
    <name type="scientific">Paenibacillus peoriae</name>
    <dbReference type="NCBI Taxonomy" id="59893"/>
    <lineage>
        <taxon>Bacteria</taxon>
        <taxon>Bacillati</taxon>
        <taxon>Bacillota</taxon>
        <taxon>Bacilli</taxon>
        <taxon>Bacillales</taxon>
        <taxon>Paenibacillaceae</taxon>
        <taxon>Paenibacillus</taxon>
    </lineage>
</organism>
<sequence>MHEEQNQEHWPVWATEPVKIANPDPAWSEQGLKIIHQLRELLLPFKVTEIEHIGSTAIPNLSAKPIIDIMAKLESWDQLEQIVSALQPAGWNYVPPELDGREWRRFLVKVEQDQRKGHLHLILKSDEHWDRQLLFRNRLREQPELIQQYDVLKRRLAMENQHDREAYTEAKTDFVQNVLNTGHPKD</sequence>
<dbReference type="SUPFAM" id="SSF81301">
    <property type="entry name" value="Nucleotidyltransferase"/>
    <property type="match status" value="1"/>
</dbReference>
<reference evidence="1 2" key="1">
    <citation type="submission" date="2020-09" db="EMBL/GenBank/DDBJ databases">
        <title>Characterization of Paenibacillus peoriae strain ZF390 with broad-spectrum antimicrobial activity as a potential biocontrol agent.</title>
        <authorList>
            <person name="Li L."/>
            <person name="Zhao Y."/>
            <person name="Li B."/>
            <person name="Xie X."/>
        </authorList>
    </citation>
    <scope>NUCLEOTIDE SEQUENCE [LARGE SCALE GENOMIC DNA]</scope>
    <source>
        <strain evidence="1 2">ZF390</strain>
    </source>
</reference>
<dbReference type="PANTHER" id="PTHR34822">
    <property type="entry name" value="GRPB DOMAIN PROTEIN (AFU_ORTHOLOGUE AFUA_1G01530)"/>
    <property type="match status" value="1"/>
</dbReference>
<gene>
    <name evidence="1" type="ORF">IAQ67_09000</name>
</gene>
<dbReference type="PANTHER" id="PTHR34822:SF1">
    <property type="entry name" value="GRPB FAMILY PROTEIN"/>
    <property type="match status" value="1"/>
</dbReference>
<name>A0A7H0YDH3_9BACL</name>
<dbReference type="Proteomes" id="UP000516384">
    <property type="component" value="Chromosome"/>
</dbReference>
<dbReference type="EMBL" id="CP061172">
    <property type="protein sequence ID" value="QNR69131.1"/>
    <property type="molecule type" value="Genomic_DNA"/>
</dbReference>
<dbReference type="InterPro" id="IPR007344">
    <property type="entry name" value="GrpB/CoaE"/>
</dbReference>
<protein>
    <submittedName>
        <fullName evidence="1">GrpB family protein</fullName>
    </submittedName>
</protein>
<proteinExistence type="predicted"/>